<comment type="caution">
    <text evidence="2">The sequence shown here is derived from an EMBL/GenBank/DDBJ whole genome shotgun (WGS) entry which is preliminary data.</text>
</comment>
<dbReference type="InterPro" id="IPR025164">
    <property type="entry name" value="Toastrack_DUF4097"/>
</dbReference>
<organism evidence="2 3">
    <name type="scientific">Lederbergia citrea</name>
    <dbReference type="NCBI Taxonomy" id="2833581"/>
    <lineage>
        <taxon>Bacteria</taxon>
        <taxon>Bacillati</taxon>
        <taxon>Bacillota</taxon>
        <taxon>Bacilli</taxon>
        <taxon>Bacillales</taxon>
        <taxon>Bacillaceae</taxon>
        <taxon>Lederbergia</taxon>
    </lineage>
</organism>
<accession>A0A942UW43</accession>
<feature type="domain" description="DUF4097" evidence="1">
    <location>
        <begin position="46"/>
        <end position="284"/>
    </location>
</feature>
<sequence length="285" mass="31045">MNNIKQISMVALFLLIVGTVGSILTFKTMTQSKQVSEEKAITEDYTKIDVKTNNAKIEILPSNNSTTTVELSGKVANNLKYSFTADVEGNTLSVKLTDKLGKLFKFDFFTTSLSLKVFVPEKQYDSIQIISNNGRIIGENLHAQDIIAETDNGRIELNNIKGSTVTTEADNGVVHLKNVVASTVAVEVDNGKILLDDIDGELSGRANNGSITLITNHLDRPINFDTDNGKIRIETKNEPTNATIDVGVDNGKVSIFGKSNRNVIFGNGEHQIKLKTNNGSITVTK</sequence>
<dbReference type="Pfam" id="PF13349">
    <property type="entry name" value="DUF4097"/>
    <property type="match status" value="1"/>
</dbReference>
<evidence type="ECO:0000313" key="2">
    <source>
        <dbReference type="EMBL" id="MBS4223929.1"/>
    </source>
</evidence>
<reference evidence="2 3" key="1">
    <citation type="submission" date="2021-05" db="EMBL/GenBank/DDBJ databases">
        <title>Novel Bacillus species.</title>
        <authorList>
            <person name="Liu G."/>
        </authorList>
    </citation>
    <scope>NUCLEOTIDE SEQUENCE [LARGE SCALE GENOMIC DNA]</scope>
    <source>
        <strain evidence="2 3">FJAT-49682</strain>
    </source>
</reference>
<protein>
    <submittedName>
        <fullName evidence="2">DUF4097 family beta strand repeat protein</fullName>
    </submittedName>
</protein>
<dbReference type="RefSeq" id="WP_213098992.1">
    <property type="nucleotide sequence ID" value="NZ_JAGYPH010000003.1"/>
</dbReference>
<dbReference type="AlphaFoldDB" id="A0A942UW43"/>
<gene>
    <name evidence="2" type="ORF">KHA91_14390</name>
</gene>
<evidence type="ECO:0000313" key="3">
    <source>
        <dbReference type="Proteomes" id="UP000676456"/>
    </source>
</evidence>
<dbReference type="Proteomes" id="UP000676456">
    <property type="component" value="Unassembled WGS sequence"/>
</dbReference>
<keyword evidence="3" id="KW-1185">Reference proteome</keyword>
<evidence type="ECO:0000259" key="1">
    <source>
        <dbReference type="Pfam" id="PF13349"/>
    </source>
</evidence>
<proteinExistence type="predicted"/>
<dbReference type="EMBL" id="JAGYPN010000003">
    <property type="protein sequence ID" value="MBS4223929.1"/>
    <property type="molecule type" value="Genomic_DNA"/>
</dbReference>
<name>A0A942UW43_9BACI</name>